<feature type="compositionally biased region" description="Polar residues" evidence="1">
    <location>
        <begin position="103"/>
        <end position="126"/>
    </location>
</feature>
<feature type="compositionally biased region" description="Low complexity" evidence="1">
    <location>
        <begin position="10"/>
        <end position="20"/>
    </location>
</feature>
<keyword evidence="3" id="KW-1185">Reference proteome</keyword>
<protein>
    <submittedName>
        <fullName evidence="2">Uncharacterized protein</fullName>
    </submittedName>
</protein>
<dbReference type="Proteomes" id="UP000195570">
    <property type="component" value="Unassembled WGS sequence"/>
</dbReference>
<name>A0A1G4I796_TRYEQ</name>
<proteinExistence type="predicted"/>
<organism evidence="2 3">
    <name type="scientific">Trypanosoma equiperdum</name>
    <dbReference type="NCBI Taxonomy" id="5694"/>
    <lineage>
        <taxon>Eukaryota</taxon>
        <taxon>Discoba</taxon>
        <taxon>Euglenozoa</taxon>
        <taxon>Kinetoplastea</taxon>
        <taxon>Metakinetoplastina</taxon>
        <taxon>Trypanosomatida</taxon>
        <taxon>Trypanosomatidae</taxon>
        <taxon>Trypanosoma</taxon>
    </lineage>
</organism>
<dbReference type="AlphaFoldDB" id="A0A1G4I796"/>
<dbReference type="GeneID" id="92380714"/>
<evidence type="ECO:0000313" key="2">
    <source>
        <dbReference type="EMBL" id="SCU67659.1"/>
    </source>
</evidence>
<feature type="region of interest" description="Disordered" evidence="1">
    <location>
        <begin position="1"/>
        <end position="47"/>
    </location>
</feature>
<evidence type="ECO:0000313" key="3">
    <source>
        <dbReference type="Proteomes" id="UP000195570"/>
    </source>
</evidence>
<dbReference type="EMBL" id="CZPT02000790">
    <property type="protein sequence ID" value="SCU67659.1"/>
    <property type="molecule type" value="Genomic_DNA"/>
</dbReference>
<dbReference type="RefSeq" id="XP_067078941.1">
    <property type="nucleotide sequence ID" value="XM_067222840.1"/>
</dbReference>
<feature type="compositionally biased region" description="Polar residues" evidence="1">
    <location>
        <begin position="75"/>
        <end position="94"/>
    </location>
</feature>
<reference evidence="2" key="1">
    <citation type="submission" date="2016-09" db="EMBL/GenBank/DDBJ databases">
        <authorList>
            <person name="Hebert L."/>
            <person name="Moumen B."/>
        </authorList>
    </citation>
    <scope>NUCLEOTIDE SEQUENCE [LARGE SCALE GENOMIC DNA]</scope>
    <source>
        <strain evidence="2">OVI</strain>
    </source>
</reference>
<feature type="region of interest" description="Disordered" evidence="1">
    <location>
        <begin position="75"/>
        <end position="131"/>
    </location>
</feature>
<sequence>MKGLEEWLASSTSSSSTTDTTSRDVPESDKVHKKTVQTSVKDRQDELRSRMRNLLGESAVSSLVIEEPTKVAMTTSPTAVLNSSMSTDTDSTAVSPARVKGVSPQTKANGNSNGDGSTAIRGQSNDKQLEAPTEVQYRAVEVMVVDRGTQTNTTVGCQTDPEPSQSPVGGAMPFHRGFCPRCTCCCRGVVRDYPWRNAREDEDRSSRFQEELETIQKSIDMMIARYNLPPPPMPRY</sequence>
<gene>
    <name evidence="2" type="ORF">TEOVI_000678000</name>
</gene>
<evidence type="ECO:0000256" key="1">
    <source>
        <dbReference type="SAM" id="MobiDB-lite"/>
    </source>
</evidence>
<dbReference type="VEuPathDB" id="TriTrypDB:TEOVI_000678000"/>
<accession>A0A1G4I796</accession>
<feature type="compositionally biased region" description="Basic and acidic residues" evidence="1">
    <location>
        <begin position="21"/>
        <end position="30"/>
    </location>
</feature>
<comment type="caution">
    <text evidence="2">The sequence shown here is derived from an EMBL/GenBank/DDBJ whole genome shotgun (WGS) entry which is preliminary data.</text>
</comment>